<dbReference type="AlphaFoldDB" id="A0A9D4XCG4"/>
<dbReference type="Gramene" id="Psat04G0300500-T1">
    <property type="protein sequence ID" value="KAI5418603.1"/>
    <property type="gene ID" value="KIW84_043005"/>
</dbReference>
<evidence type="ECO:0000313" key="2">
    <source>
        <dbReference type="Proteomes" id="UP001058974"/>
    </source>
</evidence>
<dbReference type="Gramene" id="chrUn0682G0000400-T1">
    <property type="protein sequence ID" value="KAI5381458.1"/>
    <property type="gene ID" value="KIW84_UN0713"/>
</dbReference>
<dbReference type="PANTHER" id="PTHR11439:SF484">
    <property type="entry name" value="REVERSE TRANSCRIPTASE TY1_COPIA-TYPE DOMAIN-CONTAINING PROTEIN"/>
    <property type="match status" value="1"/>
</dbReference>
<accession>A0A9D4XCG4</accession>
<sequence>MNAIFWILRYIKGSPGKCLIYENKGHTQIVGYPNADWENLPIVRRFTSEYCLFVEGNLISYKSKKQNVVARSSAEVEYKVMTLVTCEVVWLNQLLKELQFEKIRP</sequence>
<organism evidence="1 2">
    <name type="scientific">Pisum sativum</name>
    <name type="common">Garden pea</name>
    <name type="synonym">Lathyrus oleraceus</name>
    <dbReference type="NCBI Taxonomy" id="3888"/>
    <lineage>
        <taxon>Eukaryota</taxon>
        <taxon>Viridiplantae</taxon>
        <taxon>Streptophyta</taxon>
        <taxon>Embryophyta</taxon>
        <taxon>Tracheophyta</taxon>
        <taxon>Spermatophyta</taxon>
        <taxon>Magnoliopsida</taxon>
        <taxon>eudicotyledons</taxon>
        <taxon>Gunneridae</taxon>
        <taxon>Pentapetalae</taxon>
        <taxon>rosids</taxon>
        <taxon>fabids</taxon>
        <taxon>Fabales</taxon>
        <taxon>Fabaceae</taxon>
        <taxon>Papilionoideae</taxon>
        <taxon>50 kb inversion clade</taxon>
        <taxon>NPAAA clade</taxon>
        <taxon>Hologalegina</taxon>
        <taxon>IRL clade</taxon>
        <taxon>Fabeae</taxon>
        <taxon>Lathyrus</taxon>
    </lineage>
</organism>
<dbReference type="Gramene" id="chrUn0449G0000200-T1">
    <property type="protein sequence ID" value="KAI5381610.1"/>
    <property type="gene ID" value="KIW84_UN0585"/>
</dbReference>
<reference evidence="1 2" key="1">
    <citation type="journal article" date="2022" name="Nat. Genet.">
        <title>Improved pea reference genome and pan-genome highlight genomic features and evolutionary characteristics.</title>
        <authorList>
            <person name="Yang T."/>
            <person name="Liu R."/>
            <person name="Luo Y."/>
            <person name="Hu S."/>
            <person name="Wang D."/>
            <person name="Wang C."/>
            <person name="Pandey M.K."/>
            <person name="Ge S."/>
            <person name="Xu Q."/>
            <person name="Li N."/>
            <person name="Li G."/>
            <person name="Huang Y."/>
            <person name="Saxena R.K."/>
            <person name="Ji Y."/>
            <person name="Li M."/>
            <person name="Yan X."/>
            <person name="He Y."/>
            <person name="Liu Y."/>
            <person name="Wang X."/>
            <person name="Xiang C."/>
            <person name="Varshney R.K."/>
            <person name="Ding H."/>
            <person name="Gao S."/>
            <person name="Zong X."/>
        </authorList>
    </citation>
    <scope>NUCLEOTIDE SEQUENCE [LARGE SCALE GENOMIC DNA]</scope>
    <source>
        <strain evidence="1 2">cv. Zhongwan 6</strain>
    </source>
</reference>
<dbReference type="EMBL" id="JAMSHJ010000004">
    <property type="protein sequence ID" value="KAI5418603.1"/>
    <property type="molecule type" value="Genomic_DNA"/>
</dbReference>
<evidence type="ECO:0000313" key="1">
    <source>
        <dbReference type="EMBL" id="KAI5418603.1"/>
    </source>
</evidence>
<dbReference type="CDD" id="cd09272">
    <property type="entry name" value="RNase_HI_RT_Ty1"/>
    <property type="match status" value="1"/>
</dbReference>
<keyword evidence="2" id="KW-1185">Reference proteome</keyword>
<name>A0A9D4XCG4_PEA</name>
<gene>
    <name evidence="1" type="ORF">KIW84_043005</name>
</gene>
<protein>
    <submittedName>
        <fullName evidence="1">Uncharacterized protein</fullName>
    </submittedName>
</protein>
<proteinExistence type="predicted"/>
<comment type="caution">
    <text evidence="1">The sequence shown here is derived from an EMBL/GenBank/DDBJ whole genome shotgun (WGS) entry which is preliminary data.</text>
</comment>
<dbReference type="PANTHER" id="PTHR11439">
    <property type="entry name" value="GAG-POL-RELATED RETROTRANSPOSON"/>
    <property type="match status" value="1"/>
</dbReference>
<dbReference type="Proteomes" id="UP001058974">
    <property type="component" value="Chromosome 4"/>
</dbReference>